<dbReference type="InterPro" id="IPR015421">
    <property type="entry name" value="PyrdxlP-dep_Trfase_major"/>
</dbReference>
<proteinExistence type="predicted"/>
<dbReference type="EMBL" id="OW240915">
    <property type="protein sequence ID" value="CAH2282437.1"/>
    <property type="molecule type" value="Genomic_DNA"/>
</dbReference>
<name>A0AAD1VZI8_PELCU</name>
<accession>A0AAD1VZI8</accession>
<reference evidence="3" key="1">
    <citation type="submission" date="2022-03" db="EMBL/GenBank/DDBJ databases">
        <authorList>
            <person name="Alioto T."/>
            <person name="Alioto T."/>
            <person name="Gomez Garrido J."/>
        </authorList>
    </citation>
    <scope>NUCLEOTIDE SEQUENCE</scope>
</reference>
<sequence length="237" mass="26999">MDESLSLRGAAFACKSNILQQGFKMCLQDLYDKESNSQGFVNFGTSENKICFDLLHERLTRPDLNYLEPSLLEYNAPYGIKSLREEAAEFLSYYCQAPVPLNPDNIIILNGCNSIFCSLSASIFNPGDCFLIPTPYYNLIDEYIGAYTGVRPIHVPLSSKVTETENYPFQLTIKKLEDAMEEGKKEVNYIYFFYTTLFSLMKTFMRLTNSGTHSKNIELFGKLSSSRITMTQQAEFN</sequence>
<dbReference type="Proteomes" id="UP001295444">
    <property type="component" value="Chromosome 04"/>
</dbReference>
<dbReference type="InterPro" id="IPR015422">
    <property type="entry name" value="PyrdxlP-dep_Trfase_small"/>
</dbReference>
<dbReference type="SUPFAM" id="SSF53383">
    <property type="entry name" value="PLP-dependent transferases"/>
    <property type="match status" value="1"/>
</dbReference>
<feature type="domain" description="Aminotransferase class I/classII large" evidence="2">
    <location>
        <begin position="66"/>
        <end position="185"/>
    </location>
</feature>
<keyword evidence="1" id="KW-0663">Pyridoxal phosphate</keyword>
<dbReference type="InterPro" id="IPR015424">
    <property type="entry name" value="PyrdxlP-dep_Trfase"/>
</dbReference>
<protein>
    <submittedName>
        <fullName evidence="3">1-aminocyclopropane-1-carboxylate synthase 1</fullName>
    </submittedName>
</protein>
<dbReference type="GO" id="GO:0008483">
    <property type="term" value="F:transaminase activity"/>
    <property type="evidence" value="ECO:0007669"/>
    <property type="project" value="TreeGrafter"/>
</dbReference>
<evidence type="ECO:0000313" key="4">
    <source>
        <dbReference type="Proteomes" id="UP001295444"/>
    </source>
</evidence>
<gene>
    <name evidence="3" type="ORF">PECUL_23A050098</name>
</gene>
<dbReference type="GO" id="GO:0030170">
    <property type="term" value="F:pyridoxal phosphate binding"/>
    <property type="evidence" value="ECO:0007669"/>
    <property type="project" value="InterPro"/>
</dbReference>
<keyword evidence="4" id="KW-1185">Reference proteome</keyword>
<dbReference type="PANTHER" id="PTHR43795">
    <property type="entry name" value="BIFUNCTIONAL ASPARTATE AMINOTRANSFERASE AND GLUTAMATE/ASPARTATE-PREPHENATE AMINOTRANSFERASE-RELATED"/>
    <property type="match status" value="1"/>
</dbReference>
<dbReference type="GO" id="GO:0006520">
    <property type="term" value="P:amino acid metabolic process"/>
    <property type="evidence" value="ECO:0007669"/>
    <property type="project" value="TreeGrafter"/>
</dbReference>
<dbReference type="PANTHER" id="PTHR43795:SF51">
    <property type="entry name" value="AMINOTRANSFERASE CLASS I_CLASSII DOMAIN-CONTAINING PROTEIN"/>
    <property type="match status" value="1"/>
</dbReference>
<dbReference type="Gene3D" id="3.90.1150.10">
    <property type="entry name" value="Aspartate Aminotransferase, domain 1"/>
    <property type="match status" value="1"/>
</dbReference>
<organism evidence="3 4">
    <name type="scientific">Pelobates cultripes</name>
    <name type="common">Western spadefoot toad</name>
    <dbReference type="NCBI Taxonomy" id="61616"/>
    <lineage>
        <taxon>Eukaryota</taxon>
        <taxon>Metazoa</taxon>
        <taxon>Chordata</taxon>
        <taxon>Craniata</taxon>
        <taxon>Vertebrata</taxon>
        <taxon>Euteleostomi</taxon>
        <taxon>Amphibia</taxon>
        <taxon>Batrachia</taxon>
        <taxon>Anura</taxon>
        <taxon>Pelobatoidea</taxon>
        <taxon>Pelobatidae</taxon>
        <taxon>Pelobates</taxon>
    </lineage>
</organism>
<dbReference type="Pfam" id="PF00155">
    <property type="entry name" value="Aminotran_1_2"/>
    <property type="match status" value="1"/>
</dbReference>
<evidence type="ECO:0000256" key="1">
    <source>
        <dbReference type="ARBA" id="ARBA00022898"/>
    </source>
</evidence>
<evidence type="ECO:0000259" key="2">
    <source>
        <dbReference type="Pfam" id="PF00155"/>
    </source>
</evidence>
<dbReference type="InterPro" id="IPR004839">
    <property type="entry name" value="Aminotransferase_I/II_large"/>
</dbReference>
<evidence type="ECO:0000313" key="3">
    <source>
        <dbReference type="EMBL" id="CAH2282437.1"/>
    </source>
</evidence>
<dbReference type="Gene3D" id="3.40.640.10">
    <property type="entry name" value="Type I PLP-dependent aspartate aminotransferase-like (Major domain)"/>
    <property type="match status" value="1"/>
</dbReference>
<dbReference type="InterPro" id="IPR050478">
    <property type="entry name" value="Ethylene_sulfur-biosynth"/>
</dbReference>
<dbReference type="AlphaFoldDB" id="A0AAD1VZI8"/>